<sequence length="188" mass="21810">MERDFFVESRSYDKLLRGTWRAYRLNSDLQLANGGQQITDGRDDACIRLWLPAGTPMNWSSGTRKLRNNCLQFFWPDRWYMLSAFYNEDTLIHTYANIIQPAQIVLDQLSYIDLDLSTLVKPDMSYEVLTQAEFDHMAITLHYDEQTRISSLMALQTITSTIQRSIGLFSVVPHHLNLNQLHTACNQS</sequence>
<evidence type="ECO:0000313" key="3">
    <source>
        <dbReference type="EMBL" id="GCE27007.1"/>
    </source>
</evidence>
<dbReference type="Proteomes" id="UP000287171">
    <property type="component" value="Unassembled WGS sequence"/>
</dbReference>
<evidence type="ECO:0000313" key="4">
    <source>
        <dbReference type="Proteomes" id="UP000287171"/>
    </source>
</evidence>
<keyword evidence="1" id="KW-0378">Hydrolase</keyword>
<evidence type="ECO:0000256" key="1">
    <source>
        <dbReference type="ARBA" id="ARBA00022801"/>
    </source>
</evidence>
<dbReference type="Pfam" id="PF04167">
    <property type="entry name" value="DUF402"/>
    <property type="match status" value="1"/>
</dbReference>
<dbReference type="Gene3D" id="2.40.380.10">
    <property type="entry name" value="FomD-like"/>
    <property type="match status" value="1"/>
</dbReference>
<dbReference type="GO" id="GO:0016787">
    <property type="term" value="F:hydrolase activity"/>
    <property type="evidence" value="ECO:0007669"/>
    <property type="project" value="UniProtKB-KW"/>
</dbReference>
<organism evidence="3 4">
    <name type="scientific">Dictyobacter alpinus</name>
    <dbReference type="NCBI Taxonomy" id="2014873"/>
    <lineage>
        <taxon>Bacteria</taxon>
        <taxon>Bacillati</taxon>
        <taxon>Chloroflexota</taxon>
        <taxon>Ktedonobacteria</taxon>
        <taxon>Ktedonobacterales</taxon>
        <taxon>Dictyobacteraceae</taxon>
        <taxon>Dictyobacter</taxon>
    </lineage>
</organism>
<dbReference type="InterPro" id="IPR007295">
    <property type="entry name" value="DUF402"/>
</dbReference>
<protein>
    <recommendedName>
        <fullName evidence="2">DUF402 domain-containing protein</fullName>
    </recommendedName>
</protein>
<feature type="domain" description="DUF402" evidence="2">
    <location>
        <begin position="57"/>
        <end position="163"/>
    </location>
</feature>
<reference evidence="4" key="1">
    <citation type="submission" date="2018-12" db="EMBL/GenBank/DDBJ databases">
        <title>Tengunoibacter tsumagoiensis gen. nov., sp. nov., Dictyobacter kobayashii sp. nov., D. alpinus sp. nov., and D. joshuensis sp. nov. and description of Dictyobacteraceae fam. nov. within the order Ktedonobacterales isolated from Tengu-no-mugimeshi.</title>
        <authorList>
            <person name="Wang C.M."/>
            <person name="Zheng Y."/>
            <person name="Sakai Y."/>
            <person name="Toyoda A."/>
            <person name="Minakuchi Y."/>
            <person name="Abe K."/>
            <person name="Yokota A."/>
            <person name="Yabe S."/>
        </authorList>
    </citation>
    <scope>NUCLEOTIDE SEQUENCE [LARGE SCALE GENOMIC DNA]</scope>
    <source>
        <strain evidence="4">Uno16</strain>
    </source>
</reference>
<dbReference type="SUPFAM" id="SSF159234">
    <property type="entry name" value="FomD-like"/>
    <property type="match status" value="1"/>
</dbReference>
<dbReference type="PANTHER" id="PTHR39159">
    <property type="match status" value="1"/>
</dbReference>
<comment type="caution">
    <text evidence="3">The sequence shown here is derived from an EMBL/GenBank/DDBJ whole genome shotgun (WGS) entry which is preliminary data.</text>
</comment>
<dbReference type="PANTHER" id="PTHR39159:SF1">
    <property type="entry name" value="UPF0374 PROTEIN YGAC"/>
    <property type="match status" value="1"/>
</dbReference>
<keyword evidence="4" id="KW-1185">Reference proteome</keyword>
<gene>
    <name evidence="3" type="ORF">KDA_24910</name>
</gene>
<dbReference type="AlphaFoldDB" id="A0A402B6Q9"/>
<accession>A0A402B6Q9</accession>
<dbReference type="RefSeq" id="WP_161982096.1">
    <property type="nucleotide sequence ID" value="NZ_BIFT01000001.1"/>
</dbReference>
<dbReference type="InterPro" id="IPR035930">
    <property type="entry name" value="FomD-like_sf"/>
</dbReference>
<evidence type="ECO:0000259" key="2">
    <source>
        <dbReference type="Pfam" id="PF04167"/>
    </source>
</evidence>
<dbReference type="EMBL" id="BIFT01000001">
    <property type="protein sequence ID" value="GCE27007.1"/>
    <property type="molecule type" value="Genomic_DNA"/>
</dbReference>
<dbReference type="InterPro" id="IPR050212">
    <property type="entry name" value="Ntdp-like"/>
</dbReference>
<name>A0A402B6Q9_9CHLR</name>
<proteinExistence type="predicted"/>